<dbReference type="RefSeq" id="WP_007417111.1">
    <property type="nucleotide sequence ID" value="NZ_ABOX02000036.1"/>
</dbReference>
<keyword evidence="2" id="KW-1185">Reference proteome</keyword>
<evidence type="ECO:0008006" key="3">
    <source>
        <dbReference type="Google" id="ProtNLM"/>
    </source>
</evidence>
<dbReference type="Proteomes" id="UP000003688">
    <property type="component" value="Unassembled WGS sequence"/>
</dbReference>
<dbReference type="AlphaFoldDB" id="B9XMS2"/>
<name>B9XMS2_PEDPL</name>
<evidence type="ECO:0000313" key="2">
    <source>
        <dbReference type="Proteomes" id="UP000003688"/>
    </source>
</evidence>
<comment type="caution">
    <text evidence="1">The sequence shown here is derived from an EMBL/GenBank/DDBJ whole genome shotgun (WGS) entry which is preliminary data.</text>
</comment>
<dbReference type="SUPFAM" id="SSF54523">
    <property type="entry name" value="Pili subunits"/>
    <property type="match status" value="1"/>
</dbReference>
<dbReference type="STRING" id="320771.Cflav_PD1680"/>
<proteinExistence type="predicted"/>
<organism evidence="1 2">
    <name type="scientific">Pedosphaera parvula (strain Ellin514)</name>
    <dbReference type="NCBI Taxonomy" id="320771"/>
    <lineage>
        <taxon>Bacteria</taxon>
        <taxon>Pseudomonadati</taxon>
        <taxon>Verrucomicrobiota</taxon>
        <taxon>Pedosphaerae</taxon>
        <taxon>Pedosphaerales</taxon>
        <taxon>Pedosphaeraceae</taxon>
        <taxon>Pedosphaera</taxon>
    </lineage>
</organism>
<evidence type="ECO:0000313" key="1">
    <source>
        <dbReference type="EMBL" id="EEF58847.1"/>
    </source>
</evidence>
<dbReference type="OrthoDB" id="196309at2"/>
<dbReference type="EMBL" id="ABOX02000036">
    <property type="protein sequence ID" value="EEF58847.1"/>
    <property type="molecule type" value="Genomic_DNA"/>
</dbReference>
<dbReference type="Gene3D" id="3.30.700.10">
    <property type="entry name" value="Glycoprotein, Type 4 Pilin"/>
    <property type="match status" value="1"/>
</dbReference>
<dbReference type="InterPro" id="IPR045584">
    <property type="entry name" value="Pilin-like"/>
</dbReference>
<sequence precursor="true">MKRILFIVGLVTMLAGVAWGVQRWNSFQASAKTNQFNEDVDNLFVALQQYKERIGAYPVGSNAEVAKALMGNNNKNLIILVGRKKDLNSKGEFIDPWGTPLRIYFSGEGVLVRSAGPNKRFDDSTVLIQDDYYRSN</sequence>
<protein>
    <recommendedName>
        <fullName evidence="3">Type II secretion system protein GspG C-terminal domain-containing protein</fullName>
    </recommendedName>
</protein>
<reference evidence="1 2" key="1">
    <citation type="journal article" date="2011" name="J. Bacteriol.">
        <title>Genome sequence of 'Pedosphaera parvula' Ellin514, an aerobic Verrucomicrobial isolate from pasture soil.</title>
        <authorList>
            <person name="Kant R."/>
            <person name="van Passel M.W."/>
            <person name="Sangwan P."/>
            <person name="Palva A."/>
            <person name="Lucas S."/>
            <person name="Copeland A."/>
            <person name="Lapidus A."/>
            <person name="Glavina Del Rio T."/>
            <person name="Dalin E."/>
            <person name="Tice H."/>
            <person name="Bruce D."/>
            <person name="Goodwin L."/>
            <person name="Pitluck S."/>
            <person name="Chertkov O."/>
            <person name="Larimer F.W."/>
            <person name="Land M.L."/>
            <person name="Hauser L."/>
            <person name="Brettin T.S."/>
            <person name="Detter J.C."/>
            <person name="Han S."/>
            <person name="de Vos W.M."/>
            <person name="Janssen P.H."/>
            <person name="Smidt H."/>
        </authorList>
    </citation>
    <scope>NUCLEOTIDE SEQUENCE [LARGE SCALE GENOMIC DNA]</scope>
    <source>
        <strain evidence="1 2">Ellin514</strain>
    </source>
</reference>
<accession>B9XMS2</accession>
<gene>
    <name evidence="1" type="ORF">Cflav_PD1680</name>
</gene>